<dbReference type="Proteomes" id="UP001145069">
    <property type="component" value="Unassembled WGS sequence"/>
</dbReference>
<name>A0A9X4AGJ0_9BACI</name>
<evidence type="ECO:0000313" key="1">
    <source>
        <dbReference type="EMBL" id="MDC3418734.1"/>
    </source>
</evidence>
<keyword evidence="2" id="KW-1185">Reference proteome</keyword>
<dbReference type="RefSeq" id="WP_272447832.1">
    <property type="nucleotide sequence ID" value="NZ_JAMQKC010000048.1"/>
</dbReference>
<proteinExistence type="predicted"/>
<comment type="caution">
    <text evidence="1">The sequence shown here is derived from an EMBL/GenBank/DDBJ whole genome shotgun (WGS) entry which is preliminary data.</text>
</comment>
<sequence length="128" mass="14667">MNTNISPEEKLYRALLFSNPNAWDDEKGRPSSALFKDSKGVSVDRDGKRSEYDIVNSFSERFSPKNLKAIVFIGADFCYELPLKLIYRPEPNNIYHAEIHDSDEKVQITSKGKLRKLAKNCVVIEIDK</sequence>
<dbReference type="EMBL" id="JAMQKC010000048">
    <property type="protein sequence ID" value="MDC3418734.1"/>
    <property type="molecule type" value="Genomic_DNA"/>
</dbReference>
<gene>
    <name evidence="1" type="ORF">NC799_18065</name>
</gene>
<organism evidence="1 2">
    <name type="scientific">Aquibacillus salsiterrae</name>
    <dbReference type="NCBI Taxonomy" id="2950439"/>
    <lineage>
        <taxon>Bacteria</taxon>
        <taxon>Bacillati</taxon>
        <taxon>Bacillota</taxon>
        <taxon>Bacilli</taxon>
        <taxon>Bacillales</taxon>
        <taxon>Bacillaceae</taxon>
        <taxon>Aquibacillus</taxon>
    </lineage>
</organism>
<accession>A0A9X4AGJ0</accession>
<reference evidence="1" key="1">
    <citation type="submission" date="2022-06" db="EMBL/GenBank/DDBJ databases">
        <title>Aquibacillus sp. a new bacterium isolated from soil saline samples.</title>
        <authorList>
            <person name="Galisteo C."/>
            <person name="De La Haba R."/>
            <person name="Sanchez-Porro C."/>
            <person name="Ventosa A."/>
        </authorList>
    </citation>
    <scope>NUCLEOTIDE SEQUENCE</scope>
    <source>
        <strain evidence="1">3ASR75-54</strain>
    </source>
</reference>
<evidence type="ECO:0000313" key="2">
    <source>
        <dbReference type="Proteomes" id="UP001145069"/>
    </source>
</evidence>
<dbReference type="AlphaFoldDB" id="A0A9X4AGJ0"/>
<protein>
    <submittedName>
        <fullName evidence="1">Uncharacterized protein</fullName>
    </submittedName>
</protein>